<dbReference type="KEGG" id="ppyr:116168513"/>
<sequence length="336" mass="39744">MRVNITTCLRMTKMEIEEIKNEEELKPSQNGEVLLPQIIKHNFIKNKEIRNRQYQKLKREKKKLKKKERAKKKEEDAPKKAPHTIESLREKDETSVGDLSAEENVAVLADIQQDEFSDYYQNTYEPKVVITYSDNPTKKTRIFGRELTRMIPNSKSFYRNRSSVKKMVKSAKAENYTDIIIINENRKQPNGILVIHLPDGPTAHFKLSNVRITTEMRKTHKAITEHRPEVILNNFTTRLGLTIGRMLGSLFHYNPEFEGQRAVAFHNQRDYIFFRHYKYDFDANGKKAKLRELGPRFTLKLRSLQRGTFDSKYGQYEWIIEGRRHAMETSRRKFFL</sequence>
<name>A0A1Y1KTM5_PHOPY</name>
<dbReference type="FunFam" id="3.40.50.10480:FF:000002">
    <property type="entry name" value="Ribosome production factor 1"/>
    <property type="match status" value="1"/>
</dbReference>
<dbReference type="AlphaFoldDB" id="A0A1Y1KTM5"/>
<dbReference type="GO" id="GO:0000460">
    <property type="term" value="P:maturation of 5.8S rRNA"/>
    <property type="evidence" value="ECO:0007669"/>
    <property type="project" value="TreeGrafter"/>
</dbReference>
<dbReference type="PANTHER" id="PTHR22734">
    <property type="entry name" value="U3 SMALL NUCLEOLAR RIBONUCLEOPROTEIN PROTEIN IMP4"/>
    <property type="match status" value="1"/>
</dbReference>
<accession>A0A1Y1KTM5</accession>
<dbReference type="OrthoDB" id="264354at2759"/>
<dbReference type="GO" id="GO:0000470">
    <property type="term" value="P:maturation of LSU-rRNA"/>
    <property type="evidence" value="ECO:0007669"/>
    <property type="project" value="TreeGrafter"/>
</dbReference>
<dbReference type="SMART" id="SM00879">
    <property type="entry name" value="Brix"/>
    <property type="match status" value="1"/>
</dbReference>
<dbReference type="RefSeq" id="XP_031340261.1">
    <property type="nucleotide sequence ID" value="XM_031484401.1"/>
</dbReference>
<protein>
    <recommendedName>
        <fullName evidence="2">Brix domain-containing protein</fullName>
    </recommendedName>
</protein>
<dbReference type="Gene3D" id="3.40.50.10480">
    <property type="entry name" value="Probable brix-domain ribosomal biogenesis protein"/>
    <property type="match status" value="1"/>
</dbReference>
<dbReference type="GeneID" id="116180585"/>
<feature type="compositionally biased region" description="Basic residues" evidence="1">
    <location>
        <begin position="58"/>
        <end position="70"/>
    </location>
</feature>
<dbReference type="InterPro" id="IPR044281">
    <property type="entry name" value="IMP4/RPF1"/>
</dbReference>
<dbReference type="GO" id="GO:0005730">
    <property type="term" value="C:nucleolus"/>
    <property type="evidence" value="ECO:0007669"/>
    <property type="project" value="TreeGrafter"/>
</dbReference>
<dbReference type="KEGG" id="ppyr:116180585"/>
<evidence type="ECO:0000259" key="2">
    <source>
        <dbReference type="PROSITE" id="PS50833"/>
    </source>
</evidence>
<reference evidence="3" key="1">
    <citation type="journal article" date="2016" name="Sci. Rep.">
        <title>Molecular characterization of firefly nuptial gifts: a multi-omics approach sheds light on postcopulatory sexual selection.</title>
        <authorList>
            <person name="Al-Wathiqui N."/>
            <person name="Fallon T.R."/>
            <person name="South A."/>
            <person name="Weng J.K."/>
            <person name="Lewis S.M."/>
        </authorList>
    </citation>
    <scope>NUCLEOTIDE SEQUENCE</scope>
</reference>
<dbReference type="GeneID" id="116168513"/>
<proteinExistence type="predicted"/>
<dbReference type="PANTHER" id="PTHR22734:SF3">
    <property type="entry name" value="RIBOSOME PRODUCTION FACTOR 1"/>
    <property type="match status" value="1"/>
</dbReference>
<dbReference type="GO" id="GO:0030687">
    <property type="term" value="C:preribosome, large subunit precursor"/>
    <property type="evidence" value="ECO:0007669"/>
    <property type="project" value="TreeGrafter"/>
</dbReference>
<dbReference type="InterPro" id="IPR007109">
    <property type="entry name" value="Brix"/>
</dbReference>
<organism evidence="3">
    <name type="scientific">Photinus pyralis</name>
    <name type="common">Common eastern firefly</name>
    <name type="synonym">Lampyris pyralis</name>
    <dbReference type="NCBI Taxonomy" id="7054"/>
    <lineage>
        <taxon>Eukaryota</taxon>
        <taxon>Metazoa</taxon>
        <taxon>Ecdysozoa</taxon>
        <taxon>Arthropoda</taxon>
        <taxon>Hexapoda</taxon>
        <taxon>Insecta</taxon>
        <taxon>Pterygota</taxon>
        <taxon>Neoptera</taxon>
        <taxon>Endopterygota</taxon>
        <taxon>Coleoptera</taxon>
        <taxon>Polyphaga</taxon>
        <taxon>Elateriformia</taxon>
        <taxon>Elateroidea</taxon>
        <taxon>Lampyridae</taxon>
        <taxon>Lampyrinae</taxon>
        <taxon>Photinus</taxon>
    </lineage>
</organism>
<evidence type="ECO:0000256" key="1">
    <source>
        <dbReference type="SAM" id="MobiDB-lite"/>
    </source>
</evidence>
<dbReference type="SUPFAM" id="SSF52954">
    <property type="entry name" value="Class II aaRS ABD-related"/>
    <property type="match status" value="1"/>
</dbReference>
<dbReference type="EMBL" id="GEZM01075835">
    <property type="protein sequence ID" value="JAV63928.1"/>
    <property type="molecule type" value="Transcribed_RNA"/>
</dbReference>
<dbReference type="Pfam" id="PF04427">
    <property type="entry name" value="Brix"/>
    <property type="match status" value="1"/>
</dbReference>
<dbReference type="GO" id="GO:0042134">
    <property type="term" value="F:rRNA primary transcript binding"/>
    <property type="evidence" value="ECO:0007669"/>
    <property type="project" value="InterPro"/>
</dbReference>
<dbReference type="RefSeq" id="XP_031356520.1">
    <property type="nucleotide sequence ID" value="XM_031500660.1"/>
</dbReference>
<feature type="region of interest" description="Disordered" evidence="1">
    <location>
        <begin position="58"/>
        <end position="97"/>
    </location>
</feature>
<dbReference type="PROSITE" id="PS50833">
    <property type="entry name" value="BRIX"/>
    <property type="match status" value="1"/>
</dbReference>
<evidence type="ECO:0000313" key="3">
    <source>
        <dbReference type="EMBL" id="JAV63928.1"/>
    </source>
</evidence>
<feature type="domain" description="Brix" evidence="2">
    <location>
        <begin position="126"/>
        <end position="310"/>
    </location>
</feature>